<dbReference type="InterPro" id="IPR043136">
    <property type="entry name" value="B30.2/SPRY_sf"/>
</dbReference>
<proteinExistence type="predicted"/>
<organism evidence="2 3">
    <name type="scientific">Meloidogyne javanica</name>
    <name type="common">Root-knot nematode worm</name>
    <dbReference type="NCBI Taxonomy" id="6303"/>
    <lineage>
        <taxon>Eukaryota</taxon>
        <taxon>Metazoa</taxon>
        <taxon>Ecdysozoa</taxon>
        <taxon>Nematoda</taxon>
        <taxon>Chromadorea</taxon>
        <taxon>Rhabditida</taxon>
        <taxon>Tylenchina</taxon>
        <taxon>Tylenchomorpha</taxon>
        <taxon>Tylenchoidea</taxon>
        <taxon>Meloidogynidae</taxon>
        <taxon>Meloidogyninae</taxon>
        <taxon>Meloidogyne</taxon>
        <taxon>Meloidogyne incognita group</taxon>
    </lineage>
</organism>
<protein>
    <submittedName>
        <fullName evidence="3">SPRY domain-containing protein</fullName>
    </submittedName>
</protein>
<dbReference type="Proteomes" id="UP000887561">
    <property type="component" value="Unplaced"/>
</dbReference>
<feature type="domain" description="SPRY" evidence="1">
    <location>
        <begin position="93"/>
        <end position="200"/>
    </location>
</feature>
<evidence type="ECO:0000313" key="2">
    <source>
        <dbReference type="Proteomes" id="UP000887561"/>
    </source>
</evidence>
<evidence type="ECO:0000313" key="3">
    <source>
        <dbReference type="WBParaSite" id="scaffold4277_cov206.g7916"/>
    </source>
</evidence>
<reference evidence="3" key="1">
    <citation type="submission" date="2022-11" db="UniProtKB">
        <authorList>
            <consortium name="WormBaseParasite"/>
        </authorList>
    </citation>
    <scope>IDENTIFICATION</scope>
</reference>
<dbReference type="AlphaFoldDB" id="A0A915MN49"/>
<dbReference type="InterPro" id="IPR013320">
    <property type="entry name" value="ConA-like_dom_sf"/>
</dbReference>
<dbReference type="CDD" id="cd12885">
    <property type="entry name" value="SPRY_RanBP_like"/>
    <property type="match status" value="1"/>
</dbReference>
<dbReference type="InterPro" id="IPR044736">
    <property type="entry name" value="Gid1/RanBPM/SPLA_SPRY"/>
</dbReference>
<keyword evidence="2" id="KW-1185">Reference proteome</keyword>
<dbReference type="InterPro" id="IPR003877">
    <property type="entry name" value="SPRY_dom"/>
</dbReference>
<evidence type="ECO:0000259" key="1">
    <source>
        <dbReference type="Pfam" id="PF00622"/>
    </source>
</evidence>
<dbReference type="SUPFAM" id="SSF49899">
    <property type="entry name" value="Concanavalin A-like lectins/glucanases"/>
    <property type="match status" value="1"/>
</dbReference>
<dbReference type="Gene3D" id="2.60.120.920">
    <property type="match status" value="1"/>
</dbReference>
<sequence>MGEQHNVNVSDEMDLKKNINLLQGYVKQVKDEATEVEKKCKNLHTYASKMEECLKLLMKAKEDNITNKLKLHKVLKNVFNGRWNNCLYQRYAGIGVATEDFPLDYKTGVGTFPKSFAYSNTGAFWNEAKQEKKFSEGFVGGDTLGCGLIYYGGVVTKKCFLYFTRNGFMIGKPMKINYHDEFLPIISVSGTDTIINANFGTSYFMYKK</sequence>
<dbReference type="WBParaSite" id="scaffold4277_cov206.g7916">
    <property type="protein sequence ID" value="scaffold4277_cov206.g7916"/>
    <property type="gene ID" value="scaffold4277_cov206.g7916"/>
</dbReference>
<accession>A0A915MN49</accession>
<name>A0A915MN49_MELJA</name>
<dbReference type="Pfam" id="PF00622">
    <property type="entry name" value="SPRY"/>
    <property type="match status" value="1"/>
</dbReference>